<organism evidence="1 2">
    <name type="scientific">Puccinia graminis f. sp. tritici (strain CRL 75-36-700-3 / race SCCL)</name>
    <name type="common">Black stem rust fungus</name>
    <dbReference type="NCBI Taxonomy" id="418459"/>
    <lineage>
        <taxon>Eukaryota</taxon>
        <taxon>Fungi</taxon>
        <taxon>Dikarya</taxon>
        <taxon>Basidiomycota</taxon>
        <taxon>Pucciniomycotina</taxon>
        <taxon>Pucciniomycetes</taxon>
        <taxon>Pucciniales</taxon>
        <taxon>Pucciniaceae</taxon>
        <taxon>Puccinia</taxon>
    </lineage>
</organism>
<dbReference type="AlphaFoldDB" id="H6QQX2"/>
<evidence type="ECO:0000313" key="1">
    <source>
        <dbReference type="EMBL" id="EHS62935.1"/>
    </source>
</evidence>
<accession>H6QQX2</accession>
<reference evidence="2" key="1">
    <citation type="journal article" date="2011" name="Proc. Natl. Acad. Sci. U.S.A.">
        <title>Obligate biotrophy features unraveled by the genomic analysis of rust fungi.</title>
        <authorList>
            <person name="Duplessis S."/>
            <person name="Cuomo C.A."/>
            <person name="Lin Y.-C."/>
            <person name="Aerts A."/>
            <person name="Tisserant E."/>
            <person name="Veneault-Fourrey C."/>
            <person name="Joly D.L."/>
            <person name="Hacquard S."/>
            <person name="Amselem J."/>
            <person name="Cantarel B.L."/>
            <person name="Chiu R."/>
            <person name="Coutinho P.M."/>
            <person name="Feau N."/>
            <person name="Field M."/>
            <person name="Frey P."/>
            <person name="Gelhaye E."/>
            <person name="Goldberg J."/>
            <person name="Grabherr M.G."/>
            <person name="Kodira C.D."/>
            <person name="Kohler A."/>
            <person name="Kuees U."/>
            <person name="Lindquist E.A."/>
            <person name="Lucas S.M."/>
            <person name="Mago R."/>
            <person name="Mauceli E."/>
            <person name="Morin E."/>
            <person name="Murat C."/>
            <person name="Pangilinan J.L."/>
            <person name="Park R."/>
            <person name="Pearson M."/>
            <person name="Quesneville H."/>
            <person name="Rouhier N."/>
            <person name="Sakthikumar S."/>
            <person name="Salamov A.A."/>
            <person name="Schmutz J."/>
            <person name="Selles B."/>
            <person name="Shapiro H."/>
            <person name="Tanguay P."/>
            <person name="Tuskan G.A."/>
            <person name="Henrissat B."/>
            <person name="Van de Peer Y."/>
            <person name="Rouze P."/>
            <person name="Ellis J.G."/>
            <person name="Dodds P.N."/>
            <person name="Schein J.E."/>
            <person name="Zhong S."/>
            <person name="Hamelin R.C."/>
            <person name="Grigoriev I.V."/>
            <person name="Szabo L.J."/>
            <person name="Martin F."/>
        </authorList>
    </citation>
    <scope>NUCLEOTIDE SEQUENCE [LARGE SCALE GENOMIC DNA]</scope>
    <source>
        <strain evidence="2">CRL 75-36-700-3 / race SCCL</strain>
    </source>
</reference>
<dbReference type="KEGG" id="pgr:PGTG_21284"/>
<dbReference type="HOGENOM" id="CLU_3125682_0_0_1"/>
<dbReference type="VEuPathDB" id="FungiDB:PGTG_21284"/>
<dbReference type="Proteomes" id="UP000008783">
    <property type="component" value="Unassembled WGS sequence"/>
</dbReference>
<name>H6QQX2_PUCGT</name>
<dbReference type="RefSeq" id="XP_003890095.1">
    <property type="nucleotide sequence ID" value="XM_003890046.1"/>
</dbReference>
<dbReference type="InParanoid" id="H6QQX2"/>
<gene>
    <name evidence="1" type="ORF">PGTG_21284</name>
</gene>
<sequence length="50" mass="5743">MANARFVLFRVEWTRARRVSAVSDLTFLSHYNTDGVARGTTRSTIRPEET</sequence>
<dbReference type="GeneID" id="13540865"/>
<evidence type="ECO:0000313" key="2">
    <source>
        <dbReference type="Proteomes" id="UP000008783"/>
    </source>
</evidence>
<protein>
    <submittedName>
        <fullName evidence="1">Uncharacterized protein</fullName>
    </submittedName>
</protein>
<proteinExistence type="predicted"/>
<dbReference type="EMBL" id="DS178276">
    <property type="protein sequence ID" value="EHS62935.1"/>
    <property type="molecule type" value="Genomic_DNA"/>
</dbReference>
<keyword evidence="2" id="KW-1185">Reference proteome</keyword>